<feature type="compositionally biased region" description="Polar residues" evidence="1">
    <location>
        <begin position="386"/>
        <end position="416"/>
    </location>
</feature>
<accession>A0A401PFK6</accession>
<feature type="compositionally biased region" description="Low complexity" evidence="1">
    <location>
        <begin position="366"/>
        <end position="385"/>
    </location>
</feature>
<feature type="compositionally biased region" description="Low complexity" evidence="1">
    <location>
        <begin position="27"/>
        <end position="67"/>
    </location>
</feature>
<feature type="compositionally biased region" description="Low complexity" evidence="1">
    <location>
        <begin position="229"/>
        <end position="248"/>
    </location>
</feature>
<feature type="compositionally biased region" description="Low complexity" evidence="1">
    <location>
        <begin position="262"/>
        <end position="304"/>
    </location>
</feature>
<dbReference type="Gene3D" id="3.30.70.960">
    <property type="entry name" value="SEA domain"/>
    <property type="match status" value="1"/>
</dbReference>
<feature type="compositionally biased region" description="Low complexity" evidence="1">
    <location>
        <begin position="320"/>
        <end position="332"/>
    </location>
</feature>
<feature type="compositionally biased region" description="Low complexity" evidence="1">
    <location>
        <begin position="133"/>
        <end position="144"/>
    </location>
</feature>
<feature type="compositionally biased region" description="Polar residues" evidence="1">
    <location>
        <begin position="145"/>
        <end position="175"/>
    </location>
</feature>
<protein>
    <recommendedName>
        <fullName evidence="4">SEA domain-containing protein</fullName>
    </recommendedName>
</protein>
<feature type="compositionally biased region" description="Polar residues" evidence="1">
    <location>
        <begin position="70"/>
        <end position="109"/>
    </location>
</feature>
<evidence type="ECO:0000313" key="2">
    <source>
        <dbReference type="EMBL" id="GCB71906.1"/>
    </source>
</evidence>
<feature type="compositionally biased region" description="Polar residues" evidence="1">
    <location>
        <begin position="195"/>
        <end position="228"/>
    </location>
</feature>
<reference evidence="2 3" key="1">
    <citation type="journal article" date="2018" name="Nat. Ecol. Evol.">
        <title>Shark genomes provide insights into elasmobranch evolution and the origin of vertebrates.</title>
        <authorList>
            <person name="Hara Y"/>
            <person name="Yamaguchi K"/>
            <person name="Onimaru K"/>
            <person name="Kadota M"/>
            <person name="Koyanagi M"/>
            <person name="Keeley SD"/>
            <person name="Tatsumi K"/>
            <person name="Tanaka K"/>
            <person name="Motone F"/>
            <person name="Kageyama Y"/>
            <person name="Nozu R"/>
            <person name="Adachi N"/>
            <person name="Nishimura O"/>
            <person name="Nakagawa R"/>
            <person name="Tanegashima C"/>
            <person name="Kiyatake I"/>
            <person name="Matsumoto R"/>
            <person name="Murakumo K"/>
            <person name="Nishida K"/>
            <person name="Terakita A"/>
            <person name="Kuratani S"/>
            <person name="Sato K"/>
            <person name="Hyodo S Kuraku.S."/>
        </authorList>
    </citation>
    <scope>NUCLEOTIDE SEQUENCE [LARGE SCALE GENOMIC DNA]</scope>
</reference>
<evidence type="ECO:0000256" key="1">
    <source>
        <dbReference type="SAM" id="MobiDB-lite"/>
    </source>
</evidence>
<feature type="region of interest" description="Disordered" evidence="1">
    <location>
        <begin position="437"/>
        <end position="564"/>
    </location>
</feature>
<evidence type="ECO:0000313" key="3">
    <source>
        <dbReference type="Proteomes" id="UP000288216"/>
    </source>
</evidence>
<feature type="compositionally biased region" description="Polar residues" evidence="1">
    <location>
        <begin position="437"/>
        <end position="501"/>
    </location>
</feature>
<feature type="region of interest" description="Disordered" evidence="1">
    <location>
        <begin position="19"/>
        <end position="179"/>
    </location>
</feature>
<keyword evidence="3" id="KW-1185">Reference proteome</keyword>
<evidence type="ECO:0008006" key="4">
    <source>
        <dbReference type="Google" id="ProtNLM"/>
    </source>
</evidence>
<comment type="caution">
    <text evidence="2">The sequence shown here is derived from an EMBL/GenBank/DDBJ whole genome shotgun (WGS) entry which is preliminary data.</text>
</comment>
<dbReference type="EMBL" id="BFAA01000403">
    <property type="protein sequence ID" value="GCB71906.1"/>
    <property type="molecule type" value="Genomic_DNA"/>
</dbReference>
<gene>
    <name evidence="2" type="ORF">scyTo_0001744</name>
</gene>
<feature type="compositionally biased region" description="Polar residues" evidence="1">
    <location>
        <begin position="305"/>
        <end position="314"/>
    </location>
</feature>
<feature type="compositionally biased region" description="Low complexity" evidence="1">
    <location>
        <begin position="502"/>
        <end position="535"/>
    </location>
</feature>
<dbReference type="InterPro" id="IPR036364">
    <property type="entry name" value="SEA_dom_sf"/>
</dbReference>
<dbReference type="OMA" id="CTIWRRN"/>
<feature type="region of interest" description="Disordered" evidence="1">
    <location>
        <begin position="195"/>
        <end position="420"/>
    </location>
</feature>
<dbReference type="AlphaFoldDB" id="A0A401PFK6"/>
<dbReference type="Proteomes" id="UP000288216">
    <property type="component" value="Unassembled WGS sequence"/>
</dbReference>
<dbReference type="STRING" id="75743.A0A401PFK6"/>
<feature type="compositionally biased region" description="Polar residues" evidence="1">
    <location>
        <begin position="120"/>
        <end position="132"/>
    </location>
</feature>
<organism evidence="2 3">
    <name type="scientific">Scyliorhinus torazame</name>
    <name type="common">Cloudy catshark</name>
    <name type="synonym">Catulus torazame</name>
    <dbReference type="NCBI Taxonomy" id="75743"/>
    <lineage>
        <taxon>Eukaryota</taxon>
        <taxon>Metazoa</taxon>
        <taxon>Chordata</taxon>
        <taxon>Craniata</taxon>
        <taxon>Vertebrata</taxon>
        <taxon>Chondrichthyes</taxon>
        <taxon>Elasmobranchii</taxon>
        <taxon>Galeomorphii</taxon>
        <taxon>Galeoidea</taxon>
        <taxon>Carcharhiniformes</taxon>
        <taxon>Scyliorhinidae</taxon>
        <taxon>Scyliorhinus</taxon>
    </lineage>
</organism>
<name>A0A401PFK6_SCYTO</name>
<feature type="compositionally biased region" description="Polar residues" evidence="1">
    <location>
        <begin position="333"/>
        <end position="351"/>
    </location>
</feature>
<dbReference type="SUPFAM" id="SSF82671">
    <property type="entry name" value="SEA domain"/>
    <property type="match status" value="1"/>
</dbReference>
<sequence length="645" mass="66362">MTVTVTTTEKGAFLAATSTFDGSTILPSTNGTPSSGSTAQSQNSGTSRQSSETRSSSPRTVSVTRVVNESGATNTAAETLIKSTPQTSVSSVRTMETSKSPTTQSSSILIRTVAFGGTGRSPSSKEQSSTIETSASTPLSPLSSFGTEVQTNSVSGSPVSTPETHSPTSSAVANATNETVTLPQVTTTLLIATETANLAPTQSTSTGSPSRTLATTETTTFPQLTSTFSSTTEAEKSSPTPSPSTSNTIGKLDTSETSAFLSATSTHGTPSSGSTAQAQNSRTSRQSSETRSSSPRSVSVIQVVNESGATNTAAETLIKSSPQSTPQTSVSSARTIETSKSPTTQSSSILTRTGAFGGTGRSPTNTERSSTIESSASSPLSPLSSFGTEVQTNSVSGSPLSTPETHSPTSSAVANATNETVTLPQVTTTLLIATETANLTPTQSTSTGRPSQTLATTKTSARNTVETTSDTSQTQSRPHLSVPSISPTGTINSPSTPSPSLIRSTRTIVTTETTSTFDGSTILTSTHGTPSSGSTAQAQNSRTFRQSAETRSSSPRSESVTPVANESVEVPITLQSHNPNQGAQPNNFNMTFIIIKPSMNMSLQDPHSILYCFTSNAIGAKLNKLYSQSSLKSTFSSAERSISVL</sequence>
<feature type="compositionally biased region" description="Polar residues" evidence="1">
    <location>
        <begin position="536"/>
        <end position="564"/>
    </location>
</feature>
<proteinExistence type="predicted"/>